<gene>
    <name evidence="2" type="primary">MSC6-5</name>
</gene>
<sequence length="264" mass="26326">CSVTCSQNEKPLELKQGQGSLSASLRPAGPDSAPVISPVPVAVPISAPVSVPTTTSAPTSVSTSTLNSVPLNPKTGFTSLGFGRNFLTSSFDNTGSIGGVGSIGNIGNNINNNNNLRHFVSQQNPSGGGNSLQIKTHPNLVSCLSELNTKSEGSVLGTGQVTGTNTGNLGPGGGSVFQQQNFVPGVGDISISNNLKHPGISSSSSSSSSILQPHNSVGVGSSGRYGNSSVSSGIGNIGIGIGGAIGGNNMVQIQQQSSGVKQGW</sequence>
<feature type="region of interest" description="Disordered" evidence="1">
    <location>
        <begin position="197"/>
        <end position="223"/>
    </location>
</feature>
<dbReference type="AlphaFoldDB" id="A0A1C9U5V3"/>
<accession>A0A1C9U5V3</accession>
<protein>
    <submittedName>
        <fullName evidence="2">Serine repeat antigen</fullName>
    </submittedName>
</protein>
<proteinExistence type="predicted"/>
<evidence type="ECO:0000256" key="1">
    <source>
        <dbReference type="SAM" id="MobiDB-lite"/>
    </source>
</evidence>
<dbReference type="EMBL" id="KX286377">
    <property type="protein sequence ID" value="AOR51532.1"/>
    <property type="molecule type" value="Genomic_DNA"/>
</dbReference>
<reference evidence="2" key="1">
    <citation type="journal article" date="2016" name="Infect. Genet. Evol.">
        <title>Development of a multilocus sequence typing tool for high-resolution subtyping and genetic structure characterization of Cryptosporidium ubiquitum.</title>
        <authorList>
            <person name="Tang Y."/>
            <person name="Li N."/>
            <person name="Song M."/>
            <person name="Roellig D.M."/>
            <person name="Feng Y."/>
            <person name="Xiao L."/>
        </authorList>
    </citation>
    <scope>NUCLEOTIDE SEQUENCE</scope>
    <source>
        <strain evidence="2">37192</strain>
    </source>
</reference>
<feature type="non-terminal residue" evidence="2">
    <location>
        <position position="264"/>
    </location>
</feature>
<name>A0A1C9U5V3_9CRYT</name>
<dbReference type="VEuPathDB" id="CryptoDB:cubi_02560"/>
<evidence type="ECO:0000313" key="2">
    <source>
        <dbReference type="EMBL" id="AOR51532.1"/>
    </source>
</evidence>
<feature type="non-terminal residue" evidence="2">
    <location>
        <position position="1"/>
    </location>
</feature>
<organism evidence="2">
    <name type="scientific">Cryptosporidium ubiquitum</name>
    <dbReference type="NCBI Taxonomy" id="857276"/>
    <lineage>
        <taxon>Eukaryota</taxon>
        <taxon>Sar</taxon>
        <taxon>Alveolata</taxon>
        <taxon>Apicomplexa</taxon>
        <taxon>Conoidasida</taxon>
        <taxon>Coccidia</taxon>
        <taxon>Eucoccidiorida</taxon>
        <taxon>Eimeriorina</taxon>
        <taxon>Cryptosporidiidae</taxon>
        <taxon>Cryptosporidium</taxon>
    </lineage>
</organism>